<keyword evidence="1" id="KW-1133">Transmembrane helix</keyword>
<dbReference type="OrthoDB" id="2956246at2759"/>
<protein>
    <submittedName>
        <fullName evidence="2">Uncharacterized protein</fullName>
    </submittedName>
</protein>
<dbReference type="EMBL" id="MU003784">
    <property type="protein sequence ID" value="KAF2722188.1"/>
    <property type="molecule type" value="Genomic_DNA"/>
</dbReference>
<evidence type="ECO:0000313" key="3">
    <source>
        <dbReference type="Proteomes" id="UP000799441"/>
    </source>
</evidence>
<dbReference type="Proteomes" id="UP000799441">
    <property type="component" value="Unassembled WGS sequence"/>
</dbReference>
<proteinExistence type="predicted"/>
<gene>
    <name evidence="2" type="ORF">K431DRAFT_284132</name>
</gene>
<dbReference type="AlphaFoldDB" id="A0A9P4UQV5"/>
<keyword evidence="1" id="KW-0812">Transmembrane</keyword>
<comment type="caution">
    <text evidence="2">The sequence shown here is derived from an EMBL/GenBank/DDBJ whole genome shotgun (WGS) entry which is preliminary data.</text>
</comment>
<evidence type="ECO:0000313" key="2">
    <source>
        <dbReference type="EMBL" id="KAF2722188.1"/>
    </source>
</evidence>
<keyword evidence="1" id="KW-0472">Membrane</keyword>
<keyword evidence="3" id="KW-1185">Reference proteome</keyword>
<feature type="transmembrane region" description="Helical" evidence="1">
    <location>
        <begin position="148"/>
        <end position="168"/>
    </location>
</feature>
<accession>A0A9P4UQV5</accession>
<organism evidence="2 3">
    <name type="scientific">Polychaeton citri CBS 116435</name>
    <dbReference type="NCBI Taxonomy" id="1314669"/>
    <lineage>
        <taxon>Eukaryota</taxon>
        <taxon>Fungi</taxon>
        <taxon>Dikarya</taxon>
        <taxon>Ascomycota</taxon>
        <taxon>Pezizomycotina</taxon>
        <taxon>Dothideomycetes</taxon>
        <taxon>Dothideomycetidae</taxon>
        <taxon>Capnodiales</taxon>
        <taxon>Capnodiaceae</taxon>
        <taxon>Polychaeton</taxon>
    </lineage>
</organism>
<evidence type="ECO:0000256" key="1">
    <source>
        <dbReference type="SAM" id="Phobius"/>
    </source>
</evidence>
<reference evidence="2" key="1">
    <citation type="journal article" date="2020" name="Stud. Mycol.">
        <title>101 Dothideomycetes genomes: a test case for predicting lifestyles and emergence of pathogens.</title>
        <authorList>
            <person name="Haridas S."/>
            <person name="Albert R."/>
            <person name="Binder M."/>
            <person name="Bloem J."/>
            <person name="Labutti K."/>
            <person name="Salamov A."/>
            <person name="Andreopoulos B."/>
            <person name="Baker S."/>
            <person name="Barry K."/>
            <person name="Bills G."/>
            <person name="Bluhm B."/>
            <person name="Cannon C."/>
            <person name="Castanera R."/>
            <person name="Culley D."/>
            <person name="Daum C."/>
            <person name="Ezra D."/>
            <person name="Gonzalez J."/>
            <person name="Henrissat B."/>
            <person name="Kuo A."/>
            <person name="Liang C."/>
            <person name="Lipzen A."/>
            <person name="Lutzoni F."/>
            <person name="Magnuson J."/>
            <person name="Mondo S."/>
            <person name="Nolan M."/>
            <person name="Ohm R."/>
            <person name="Pangilinan J."/>
            <person name="Park H.-J."/>
            <person name="Ramirez L."/>
            <person name="Alfaro M."/>
            <person name="Sun H."/>
            <person name="Tritt A."/>
            <person name="Yoshinaga Y."/>
            <person name="Zwiers L.-H."/>
            <person name="Turgeon B."/>
            <person name="Goodwin S."/>
            <person name="Spatafora J."/>
            <person name="Crous P."/>
            <person name="Grigoriev I."/>
        </authorList>
    </citation>
    <scope>NUCLEOTIDE SEQUENCE</scope>
    <source>
        <strain evidence="2">CBS 116435</strain>
    </source>
</reference>
<feature type="transmembrane region" description="Helical" evidence="1">
    <location>
        <begin position="123"/>
        <end position="142"/>
    </location>
</feature>
<name>A0A9P4UQV5_9PEZI</name>
<sequence length="329" mass="36074">MANYLTTRLSVLSNNLTDVNLSLAGILLLADLDTVARRTATSGSSCLTDALVLAPGLHRQQDATELHKGEYPACAAMTSGYVFRVETPATVLYMQRVGRTGQLTTLRVHGAAGAARRRWASSFLSVPYLVAVSLTPIAVSVLLSMLDWWALAFLGILVTSRLLNVLVIQSRADVHWKGATEPGVDGDLLILLSQDRWVRLRGAVDDLKVVAPGQWLKDRTFWHSSVTSIATLLVYFDVALFVNASQAGKVLILLLLVSSTGLLAVANESTDRLEVHGRIIEMDGQRRAYRRRLDMAKELIEETCRDDWALGLGMVKPDKETQRPGPPIM</sequence>